<keyword evidence="3 6" id="KW-0812">Transmembrane</keyword>
<evidence type="ECO:0000256" key="2">
    <source>
        <dbReference type="ARBA" id="ARBA00007362"/>
    </source>
</evidence>
<dbReference type="OrthoDB" id="6707571at2"/>
<keyword evidence="4 6" id="KW-1133">Transmembrane helix</keyword>
<feature type="domain" description="EamA" evidence="7">
    <location>
        <begin position="153"/>
        <end position="290"/>
    </location>
</feature>
<dbReference type="Gene3D" id="1.10.3730.20">
    <property type="match status" value="2"/>
</dbReference>
<dbReference type="KEGG" id="cyj:Cyan7822_0262"/>
<feature type="transmembrane region" description="Helical" evidence="6">
    <location>
        <begin position="38"/>
        <end position="59"/>
    </location>
</feature>
<accession>E0U531</accession>
<comment type="subcellular location">
    <subcellularLocation>
        <location evidence="1">Membrane</location>
        <topology evidence="1">Multi-pass membrane protein</topology>
    </subcellularLocation>
</comment>
<comment type="similarity">
    <text evidence="2">Belongs to the EamA transporter family.</text>
</comment>
<dbReference type="SUPFAM" id="SSF103481">
    <property type="entry name" value="Multidrug resistance efflux transporter EmrE"/>
    <property type="match status" value="2"/>
</dbReference>
<evidence type="ECO:0000256" key="5">
    <source>
        <dbReference type="ARBA" id="ARBA00023136"/>
    </source>
</evidence>
<reference evidence="9" key="1">
    <citation type="journal article" date="2011" name="MBio">
        <title>Novel metabolic attributes of the genus Cyanothece, comprising a group of unicellular nitrogen-fixing Cyanobacteria.</title>
        <authorList>
            <person name="Bandyopadhyay A."/>
            <person name="Elvitigala T."/>
            <person name="Welsh E."/>
            <person name="Stockel J."/>
            <person name="Liberton M."/>
            <person name="Min H."/>
            <person name="Sherman L.A."/>
            <person name="Pakrasi H.B."/>
        </authorList>
    </citation>
    <scope>NUCLEOTIDE SEQUENCE [LARGE SCALE GENOMIC DNA]</scope>
    <source>
        <strain evidence="9">PCC 7822</strain>
    </source>
</reference>
<evidence type="ECO:0000256" key="1">
    <source>
        <dbReference type="ARBA" id="ARBA00004141"/>
    </source>
</evidence>
<protein>
    <recommendedName>
        <fullName evidence="7">EamA domain-containing protein</fullName>
    </recommendedName>
</protein>
<evidence type="ECO:0000256" key="3">
    <source>
        <dbReference type="ARBA" id="ARBA00022692"/>
    </source>
</evidence>
<name>E0U531_GLOV7</name>
<dbReference type="STRING" id="497965.Cyan7822_0262"/>
<evidence type="ECO:0000256" key="4">
    <source>
        <dbReference type="ARBA" id="ARBA00022989"/>
    </source>
</evidence>
<dbReference type="InterPro" id="IPR050638">
    <property type="entry name" value="AA-Vitamin_Transporters"/>
</dbReference>
<dbReference type="EMBL" id="CP002198">
    <property type="protein sequence ID" value="ADN12310.1"/>
    <property type="molecule type" value="Genomic_DNA"/>
</dbReference>
<feature type="transmembrane region" description="Helical" evidence="6">
    <location>
        <begin position="218"/>
        <end position="241"/>
    </location>
</feature>
<feature type="transmembrane region" description="Helical" evidence="6">
    <location>
        <begin position="247"/>
        <end position="268"/>
    </location>
</feature>
<dbReference type="RefSeq" id="WP_013320420.1">
    <property type="nucleotide sequence ID" value="NC_014501.1"/>
</dbReference>
<proteinExistence type="inferred from homology"/>
<feature type="transmembrane region" description="Helical" evidence="6">
    <location>
        <begin position="65"/>
        <end position="85"/>
    </location>
</feature>
<feature type="domain" description="EamA" evidence="7">
    <location>
        <begin position="7"/>
        <end position="139"/>
    </location>
</feature>
<organism evidence="8 9">
    <name type="scientific">Gloeothece verrucosa (strain PCC 7822)</name>
    <name type="common">Cyanothece sp. (strain PCC 7822)</name>
    <dbReference type="NCBI Taxonomy" id="497965"/>
    <lineage>
        <taxon>Bacteria</taxon>
        <taxon>Bacillati</taxon>
        <taxon>Cyanobacteriota</taxon>
        <taxon>Cyanophyceae</taxon>
        <taxon>Oscillatoriophycideae</taxon>
        <taxon>Chroococcales</taxon>
        <taxon>Aphanothecaceae</taxon>
        <taxon>Gloeothece</taxon>
        <taxon>Gloeothece verrucosa</taxon>
    </lineage>
</organism>
<dbReference type="HOGENOM" id="CLU_058789_2_0_3"/>
<feature type="transmembrane region" description="Helical" evidence="6">
    <location>
        <begin position="123"/>
        <end position="140"/>
    </location>
</feature>
<feature type="transmembrane region" description="Helical" evidence="6">
    <location>
        <begin position="184"/>
        <end position="206"/>
    </location>
</feature>
<sequence length="293" mass="31234">MEDLRIIGIFAGLGSAASWAMGSILFKRLGERISPLAMTFAKGSLSIILLALALAFIGYESIEEQSLLLLILSGLLGIAVSDTLFFEALQDLEAHSLVLLMTFGQVFTVVLAVLFLGEQPSRVQWAGIFLIVLGITVVLISKITGEEKASRLKGMILGLLAVICMSVSLIIIKDSLDSVSALSATFIRMISGTTGILFLGVITNKLGRWMLPFSDVKLGGLFVVSVCVVTFGGFWLSIVAFKYLDVAIANTLISTEPLFVLPLAAIFAQEKVTLKAVVGTAITTTGIILLCRG</sequence>
<gene>
    <name evidence="8" type="ordered locus">Cyan7822_0262</name>
</gene>
<evidence type="ECO:0000313" key="8">
    <source>
        <dbReference type="EMBL" id="ADN12310.1"/>
    </source>
</evidence>
<evidence type="ECO:0000259" key="7">
    <source>
        <dbReference type="Pfam" id="PF00892"/>
    </source>
</evidence>
<dbReference type="PANTHER" id="PTHR32322">
    <property type="entry name" value="INNER MEMBRANE TRANSPORTER"/>
    <property type="match status" value="1"/>
</dbReference>
<keyword evidence="9" id="KW-1185">Reference proteome</keyword>
<dbReference type="InterPro" id="IPR000620">
    <property type="entry name" value="EamA_dom"/>
</dbReference>
<dbReference type="InterPro" id="IPR037185">
    <property type="entry name" value="EmrE-like"/>
</dbReference>
<dbReference type="Proteomes" id="UP000008206">
    <property type="component" value="Chromosome"/>
</dbReference>
<feature type="transmembrane region" description="Helical" evidence="6">
    <location>
        <begin position="97"/>
        <end position="117"/>
    </location>
</feature>
<evidence type="ECO:0000313" key="9">
    <source>
        <dbReference type="Proteomes" id="UP000008206"/>
    </source>
</evidence>
<evidence type="ECO:0000256" key="6">
    <source>
        <dbReference type="SAM" id="Phobius"/>
    </source>
</evidence>
<dbReference type="AlphaFoldDB" id="E0U531"/>
<dbReference type="eggNOG" id="COG0697">
    <property type="taxonomic scope" value="Bacteria"/>
</dbReference>
<keyword evidence="5 6" id="KW-0472">Membrane</keyword>
<feature type="transmembrane region" description="Helical" evidence="6">
    <location>
        <begin position="6"/>
        <end position="26"/>
    </location>
</feature>
<dbReference type="Pfam" id="PF00892">
    <property type="entry name" value="EamA"/>
    <property type="match status" value="2"/>
</dbReference>
<dbReference type="GO" id="GO:0016020">
    <property type="term" value="C:membrane"/>
    <property type="evidence" value="ECO:0007669"/>
    <property type="project" value="UniProtKB-SubCell"/>
</dbReference>
<feature type="transmembrane region" description="Helical" evidence="6">
    <location>
        <begin position="152"/>
        <end position="172"/>
    </location>
</feature>
<dbReference type="PANTHER" id="PTHR32322:SF2">
    <property type="entry name" value="EAMA DOMAIN-CONTAINING PROTEIN"/>
    <property type="match status" value="1"/>
</dbReference>